<dbReference type="Pfam" id="PF25972">
    <property type="entry name" value="At4g15545_C"/>
    <property type="match status" value="1"/>
</dbReference>
<feature type="coiled-coil region" evidence="1">
    <location>
        <begin position="54"/>
        <end position="81"/>
    </location>
</feature>
<comment type="caution">
    <text evidence="4">The sequence shown here is derived from an EMBL/GenBank/DDBJ whole genome shotgun (WGS) entry which is preliminary data.</text>
</comment>
<evidence type="ECO:0000256" key="1">
    <source>
        <dbReference type="SAM" id="Coils"/>
    </source>
</evidence>
<dbReference type="InterPro" id="IPR058936">
    <property type="entry name" value="At4g15545-like"/>
</dbReference>
<dbReference type="AlphaFoldDB" id="A0A9D4VG06"/>
<dbReference type="OrthoDB" id="5599468at2759"/>
<evidence type="ECO:0000313" key="4">
    <source>
        <dbReference type="EMBL" id="KAI5084732.1"/>
    </source>
</evidence>
<feature type="domain" description="At4g15545-like C-terminal" evidence="3">
    <location>
        <begin position="254"/>
        <end position="319"/>
    </location>
</feature>
<evidence type="ECO:0000256" key="2">
    <source>
        <dbReference type="SAM" id="MobiDB-lite"/>
    </source>
</evidence>
<keyword evidence="5" id="KW-1185">Reference proteome</keyword>
<reference evidence="4" key="1">
    <citation type="submission" date="2021-01" db="EMBL/GenBank/DDBJ databases">
        <title>Adiantum capillus-veneris genome.</title>
        <authorList>
            <person name="Fang Y."/>
            <person name="Liao Q."/>
        </authorList>
    </citation>
    <scope>NUCLEOTIDE SEQUENCE</scope>
    <source>
        <strain evidence="4">H3</strain>
        <tissue evidence="4">Leaf</tissue>
    </source>
</reference>
<feature type="compositionally biased region" description="Polar residues" evidence="2">
    <location>
        <begin position="161"/>
        <end position="180"/>
    </location>
</feature>
<protein>
    <recommendedName>
        <fullName evidence="3">At4g15545-like C-terminal domain-containing protein</fullName>
    </recommendedName>
</protein>
<dbReference type="PANTHER" id="PTHR47383">
    <property type="entry name" value="OS03G0659800 PROTEIN"/>
    <property type="match status" value="1"/>
</dbReference>
<proteinExistence type="predicted"/>
<keyword evidence="1" id="KW-0175">Coiled coil</keyword>
<organism evidence="4 5">
    <name type="scientific">Adiantum capillus-veneris</name>
    <name type="common">Maidenhair fern</name>
    <dbReference type="NCBI Taxonomy" id="13818"/>
    <lineage>
        <taxon>Eukaryota</taxon>
        <taxon>Viridiplantae</taxon>
        <taxon>Streptophyta</taxon>
        <taxon>Embryophyta</taxon>
        <taxon>Tracheophyta</taxon>
        <taxon>Polypodiopsida</taxon>
        <taxon>Polypodiidae</taxon>
        <taxon>Polypodiales</taxon>
        <taxon>Pteridineae</taxon>
        <taxon>Pteridaceae</taxon>
        <taxon>Vittarioideae</taxon>
        <taxon>Adiantum</taxon>
    </lineage>
</organism>
<dbReference type="InterPro" id="IPR058935">
    <property type="entry name" value="At4g15545-like_C"/>
</dbReference>
<feature type="region of interest" description="Disordered" evidence="2">
    <location>
        <begin position="152"/>
        <end position="253"/>
    </location>
</feature>
<evidence type="ECO:0000313" key="5">
    <source>
        <dbReference type="Proteomes" id="UP000886520"/>
    </source>
</evidence>
<gene>
    <name evidence="4" type="ORF">GOP47_0000901</name>
</gene>
<dbReference type="Proteomes" id="UP000886520">
    <property type="component" value="Chromosome 1"/>
</dbReference>
<accession>A0A9D4VG06</accession>
<dbReference type="EMBL" id="JABFUD020000001">
    <property type="protein sequence ID" value="KAI5084732.1"/>
    <property type="molecule type" value="Genomic_DNA"/>
</dbReference>
<name>A0A9D4VG06_ADICA</name>
<feature type="compositionally biased region" description="Polar residues" evidence="2">
    <location>
        <begin position="230"/>
        <end position="239"/>
    </location>
</feature>
<evidence type="ECO:0000259" key="3">
    <source>
        <dbReference type="Pfam" id="PF25972"/>
    </source>
</evidence>
<dbReference type="PANTHER" id="PTHR47383:SF8">
    <property type="entry name" value="OS01G0768300 PROTEIN"/>
    <property type="match status" value="1"/>
</dbReference>
<sequence length="324" mass="35898">MGRVLDSDLPEGMLAVLPNDPYDQLEIARKITSMAVTSRVGELEAETMSLHRRLAEKELLISDLQARVGELQQALQECAARLSHSLDEQTKLTTERNTLAASVKKLNRDVTKLEIFKRTLMKSLQEEDENQQQGNEDKQFVTALSTISSSFSSVNAEKDQQSNGQRQKFFLTPTNVTPEMTPSGSPKRPPLPTPPKGRSAAVSPSMQSIAGSPPKWHSVSNGRLSLPASLPTSKHSTAPNSPPYGGSQSARTTRVDGKEFFRQARNRLSYEQFSAFLANIKQLNAHLQTKEETLRRANEIFGPGNEDLYSSFDGLLRRHLPNQG</sequence>